<sequence>MDPAHEPATCGSDNPGALTEYTGYNGGKLAATVLVLRDGKDGLEVWVQERVTTMRNYPGHVVFPGGGVDPRDFPPRTWNSGELWSGASTIAMARTMGVSHYKAHAIVFAAARELFEEAGALMVRDLSGEVLDDAHQYHLDRLALESHRISFTEFLSKERLKLDADVFVPWARWAGVDRGQWFDTFFFLTTPPQGQELDGTTFEADDANWFNPRLLMDGWRAGLVRLALPTWAQLERLSHCDTVAQAIKAAKSQDVRLVVGEPVDDPSYGEYHSTNPEDRIRSTR</sequence>
<dbReference type="SUPFAM" id="SSF55811">
    <property type="entry name" value="Nudix"/>
    <property type="match status" value="1"/>
</dbReference>
<gene>
    <name evidence="8" type="ORF">CPHO_07440</name>
</gene>
<evidence type="ECO:0000256" key="1">
    <source>
        <dbReference type="ARBA" id="ARBA00001936"/>
    </source>
</evidence>
<reference evidence="8 9" key="1">
    <citation type="submission" date="2014-08" db="EMBL/GenBank/DDBJ databases">
        <title>Complete genome sequence of Corynebacterium phocae M408/89/1(T)(=DSM 44612(T)), isolated from the common seal (Phoca vitulina).</title>
        <authorList>
            <person name="Ruckert C."/>
            <person name="Albersmeier A."/>
            <person name="Winkler A."/>
            <person name="Kalinowski J."/>
        </authorList>
    </citation>
    <scope>NUCLEOTIDE SEQUENCE [LARGE SCALE GENOMIC DNA]</scope>
    <source>
        <strain evidence="8 9">M408/89/1</strain>
    </source>
</reference>
<keyword evidence="4 8" id="KW-0378">Hydrolase</keyword>
<evidence type="ECO:0000313" key="9">
    <source>
        <dbReference type="Proteomes" id="UP000185491"/>
    </source>
</evidence>
<dbReference type="EMBL" id="CP009249">
    <property type="protein sequence ID" value="APT92750.1"/>
    <property type="molecule type" value="Genomic_DNA"/>
</dbReference>
<keyword evidence="9" id="KW-1185">Reference proteome</keyword>
<dbReference type="AlphaFoldDB" id="A0A1L7D3R7"/>
<keyword evidence="6" id="KW-0464">Manganese</keyword>
<keyword evidence="3" id="KW-0479">Metal-binding</keyword>
<dbReference type="Gene3D" id="3.90.79.10">
    <property type="entry name" value="Nucleoside Triphosphate Pyrophosphohydrolase"/>
    <property type="match status" value="1"/>
</dbReference>
<protein>
    <submittedName>
        <fullName evidence="8">NUDIX hydrolase</fullName>
    </submittedName>
</protein>
<dbReference type="OrthoDB" id="7183442at2"/>
<accession>A0A1L7D3R7</accession>
<dbReference type="CDD" id="cd18870">
    <property type="entry name" value="NUDIX_AcylCoAdiphos_Nudt19"/>
    <property type="match status" value="1"/>
</dbReference>
<dbReference type="STRING" id="161895.CPHO_07440"/>
<evidence type="ECO:0000259" key="7">
    <source>
        <dbReference type="PROSITE" id="PS51462"/>
    </source>
</evidence>
<comment type="cofactor">
    <cofactor evidence="1">
        <name>Mn(2+)</name>
        <dbReference type="ChEBI" id="CHEBI:29035"/>
    </cofactor>
</comment>
<dbReference type="RefSeq" id="WP_075734567.1">
    <property type="nucleotide sequence ID" value="NZ_CP009249.1"/>
</dbReference>
<evidence type="ECO:0000256" key="6">
    <source>
        <dbReference type="ARBA" id="ARBA00023211"/>
    </source>
</evidence>
<dbReference type="PANTHER" id="PTHR12318">
    <property type="entry name" value="TESTOSTERONE-REGULATED PROTEIN RP2"/>
    <property type="match status" value="1"/>
</dbReference>
<dbReference type="InterPro" id="IPR039121">
    <property type="entry name" value="NUDT19"/>
</dbReference>
<dbReference type="KEGG" id="cpho:CPHO_07440"/>
<comment type="cofactor">
    <cofactor evidence="2">
        <name>Mg(2+)</name>
        <dbReference type="ChEBI" id="CHEBI:18420"/>
    </cofactor>
</comment>
<evidence type="ECO:0000313" key="8">
    <source>
        <dbReference type="EMBL" id="APT92750.1"/>
    </source>
</evidence>
<dbReference type="GO" id="GO:0016818">
    <property type="term" value="F:hydrolase activity, acting on acid anhydrides, in phosphorus-containing anhydrides"/>
    <property type="evidence" value="ECO:0007669"/>
    <property type="project" value="InterPro"/>
</dbReference>
<evidence type="ECO:0000256" key="3">
    <source>
        <dbReference type="ARBA" id="ARBA00022723"/>
    </source>
</evidence>
<keyword evidence="5" id="KW-0460">Magnesium</keyword>
<dbReference type="PANTHER" id="PTHR12318:SF0">
    <property type="entry name" value="ACYL-COENZYME A DIPHOSPHATASE NUDT19"/>
    <property type="match status" value="1"/>
</dbReference>
<dbReference type="InterPro" id="IPR015797">
    <property type="entry name" value="NUDIX_hydrolase-like_dom_sf"/>
</dbReference>
<evidence type="ECO:0000256" key="4">
    <source>
        <dbReference type="ARBA" id="ARBA00022801"/>
    </source>
</evidence>
<organism evidence="8 9">
    <name type="scientific">Corynebacterium phocae</name>
    <dbReference type="NCBI Taxonomy" id="161895"/>
    <lineage>
        <taxon>Bacteria</taxon>
        <taxon>Bacillati</taxon>
        <taxon>Actinomycetota</taxon>
        <taxon>Actinomycetes</taxon>
        <taxon>Mycobacteriales</taxon>
        <taxon>Corynebacteriaceae</taxon>
        <taxon>Corynebacterium</taxon>
    </lineage>
</organism>
<dbReference type="InterPro" id="IPR000086">
    <property type="entry name" value="NUDIX_hydrolase_dom"/>
</dbReference>
<dbReference type="GO" id="GO:0046872">
    <property type="term" value="F:metal ion binding"/>
    <property type="evidence" value="ECO:0007669"/>
    <property type="project" value="UniProtKB-KW"/>
</dbReference>
<evidence type="ECO:0000256" key="5">
    <source>
        <dbReference type="ARBA" id="ARBA00022842"/>
    </source>
</evidence>
<proteinExistence type="predicted"/>
<name>A0A1L7D3R7_9CORY</name>
<feature type="domain" description="Nudix hydrolase" evidence="7">
    <location>
        <begin position="26"/>
        <end position="233"/>
    </location>
</feature>
<dbReference type="PROSITE" id="PS51462">
    <property type="entry name" value="NUDIX"/>
    <property type="match status" value="1"/>
</dbReference>
<evidence type="ECO:0000256" key="2">
    <source>
        <dbReference type="ARBA" id="ARBA00001946"/>
    </source>
</evidence>
<dbReference type="Proteomes" id="UP000185491">
    <property type="component" value="Chromosome"/>
</dbReference>